<dbReference type="Gene3D" id="3.40.50.300">
    <property type="entry name" value="P-loop containing nucleotide triphosphate hydrolases"/>
    <property type="match status" value="1"/>
</dbReference>
<feature type="domain" description="TIR" evidence="2">
    <location>
        <begin position="1"/>
        <end position="134"/>
    </location>
</feature>
<dbReference type="InterPro" id="IPR044974">
    <property type="entry name" value="Disease_R_plants"/>
</dbReference>
<dbReference type="InterPro" id="IPR002182">
    <property type="entry name" value="NB-ARC"/>
</dbReference>
<sequence>MSLLTLGVRTSVTVFLVILTEAFQQSQIHAFVDDKIEKGDEIWPSLVGAIQGSLISLTIFSGNYASSHWCLEELVKILECKERFGQTVIPVFYHVNPTDVRHQKGSYEKVLVEHERKLETCFEESWSSDYKTEVELLGEVINIVNLVLMRLGKHPVNLRGAIGIEKPIQYVESLLHQESKDVRVIGIWGMGGIGKTTIAEEIFNKLYSKYDGYCFLANVKGRIKKTRNNFFEGKTFFYTTSRKCENEHNKWIVILY</sequence>
<organism evidence="3 4">
    <name type="scientific">Mucuna pruriens</name>
    <name type="common">Velvet bean</name>
    <name type="synonym">Dolichos pruriens</name>
    <dbReference type="NCBI Taxonomy" id="157652"/>
    <lineage>
        <taxon>Eukaryota</taxon>
        <taxon>Viridiplantae</taxon>
        <taxon>Streptophyta</taxon>
        <taxon>Embryophyta</taxon>
        <taxon>Tracheophyta</taxon>
        <taxon>Spermatophyta</taxon>
        <taxon>Magnoliopsida</taxon>
        <taxon>eudicotyledons</taxon>
        <taxon>Gunneridae</taxon>
        <taxon>Pentapetalae</taxon>
        <taxon>rosids</taxon>
        <taxon>fabids</taxon>
        <taxon>Fabales</taxon>
        <taxon>Fabaceae</taxon>
        <taxon>Papilionoideae</taxon>
        <taxon>50 kb inversion clade</taxon>
        <taxon>NPAAA clade</taxon>
        <taxon>indigoferoid/millettioid clade</taxon>
        <taxon>Phaseoleae</taxon>
        <taxon>Mucuna</taxon>
    </lineage>
</organism>
<dbReference type="InterPro" id="IPR000157">
    <property type="entry name" value="TIR_dom"/>
</dbReference>
<feature type="signal peptide" evidence="1">
    <location>
        <begin position="1"/>
        <end position="22"/>
    </location>
</feature>
<dbReference type="Pfam" id="PF01582">
    <property type="entry name" value="TIR"/>
    <property type="match status" value="1"/>
</dbReference>
<dbReference type="EMBL" id="QJKJ01011865">
    <property type="protein sequence ID" value="RDX70033.1"/>
    <property type="molecule type" value="Genomic_DNA"/>
</dbReference>
<evidence type="ECO:0000313" key="4">
    <source>
        <dbReference type="Proteomes" id="UP000257109"/>
    </source>
</evidence>
<name>A0A371EVJ0_MUCPR</name>
<dbReference type="GO" id="GO:0007165">
    <property type="term" value="P:signal transduction"/>
    <property type="evidence" value="ECO:0007669"/>
    <property type="project" value="InterPro"/>
</dbReference>
<dbReference type="InterPro" id="IPR027417">
    <property type="entry name" value="P-loop_NTPase"/>
</dbReference>
<gene>
    <name evidence="3" type="primary">N</name>
    <name evidence="3" type="ORF">CR513_50771</name>
</gene>
<evidence type="ECO:0000259" key="2">
    <source>
        <dbReference type="PROSITE" id="PS50104"/>
    </source>
</evidence>
<dbReference type="PANTHER" id="PTHR11017:SF263">
    <property type="entry name" value="ADP-RIBOSYL CYCLASE_CYCLIC ADP-RIBOSE HYDROLASE"/>
    <property type="match status" value="1"/>
</dbReference>
<reference evidence="3" key="1">
    <citation type="submission" date="2018-05" db="EMBL/GenBank/DDBJ databases">
        <title>Draft genome of Mucuna pruriens seed.</title>
        <authorList>
            <person name="Nnadi N.E."/>
            <person name="Vos R."/>
            <person name="Hasami M.H."/>
            <person name="Devisetty U.K."/>
            <person name="Aguiy J.C."/>
        </authorList>
    </citation>
    <scope>NUCLEOTIDE SEQUENCE [LARGE SCALE GENOMIC DNA]</scope>
    <source>
        <strain evidence="3">JCA_2017</strain>
    </source>
</reference>
<dbReference type="InterPro" id="IPR035897">
    <property type="entry name" value="Toll_tir_struct_dom_sf"/>
</dbReference>
<dbReference type="SMART" id="SM00255">
    <property type="entry name" value="TIR"/>
    <property type="match status" value="1"/>
</dbReference>
<dbReference type="Pfam" id="PF00931">
    <property type="entry name" value="NB-ARC"/>
    <property type="match status" value="1"/>
</dbReference>
<keyword evidence="4" id="KW-1185">Reference proteome</keyword>
<evidence type="ECO:0000313" key="3">
    <source>
        <dbReference type="EMBL" id="RDX70033.1"/>
    </source>
</evidence>
<feature type="chain" id="PRO_5016877690" evidence="1">
    <location>
        <begin position="23"/>
        <end position="256"/>
    </location>
</feature>
<feature type="non-terminal residue" evidence="3">
    <location>
        <position position="1"/>
    </location>
</feature>
<dbReference type="STRING" id="157652.A0A371EVJ0"/>
<dbReference type="SUPFAM" id="SSF52200">
    <property type="entry name" value="Toll/Interleukin receptor TIR domain"/>
    <property type="match status" value="1"/>
</dbReference>
<keyword evidence="1" id="KW-0732">Signal</keyword>
<dbReference type="OrthoDB" id="1659331at2759"/>
<dbReference type="GO" id="GO:0006952">
    <property type="term" value="P:defense response"/>
    <property type="evidence" value="ECO:0007669"/>
    <property type="project" value="InterPro"/>
</dbReference>
<dbReference type="SUPFAM" id="SSF52540">
    <property type="entry name" value="P-loop containing nucleoside triphosphate hydrolases"/>
    <property type="match status" value="1"/>
</dbReference>
<dbReference type="Gene3D" id="3.40.50.10140">
    <property type="entry name" value="Toll/interleukin-1 receptor homology (TIR) domain"/>
    <property type="match status" value="1"/>
</dbReference>
<dbReference type="GO" id="GO:0043531">
    <property type="term" value="F:ADP binding"/>
    <property type="evidence" value="ECO:0007669"/>
    <property type="project" value="InterPro"/>
</dbReference>
<comment type="caution">
    <text evidence="3">The sequence shown here is derived from an EMBL/GenBank/DDBJ whole genome shotgun (WGS) entry which is preliminary data.</text>
</comment>
<accession>A0A371EVJ0</accession>
<proteinExistence type="predicted"/>
<evidence type="ECO:0000256" key="1">
    <source>
        <dbReference type="SAM" id="SignalP"/>
    </source>
</evidence>
<dbReference type="Proteomes" id="UP000257109">
    <property type="component" value="Unassembled WGS sequence"/>
</dbReference>
<protein>
    <submittedName>
        <fullName evidence="3">TMV resistance protein N</fullName>
    </submittedName>
</protein>
<dbReference type="PANTHER" id="PTHR11017">
    <property type="entry name" value="LEUCINE-RICH REPEAT-CONTAINING PROTEIN"/>
    <property type="match status" value="1"/>
</dbReference>
<dbReference type="AlphaFoldDB" id="A0A371EVJ0"/>
<dbReference type="PROSITE" id="PS50104">
    <property type="entry name" value="TIR"/>
    <property type="match status" value="1"/>
</dbReference>